<sequence length="487" mass="56195">MNNIDGDDLQKYDVFSLGVVVLEYFCVMHTYDCNMNPNDYIYCGMHPYDYIRVDNVSPVRTPRERDKKRRKSYTAEFKLKVVKFAEKVDENTGKENGNRAAGREYGVTDMMVGRWRKDKAVLKAMPQKKRASRRMDPKWPVLERRLKKWVLDERAKKRKAKRIAREEGIEEFVGGSKWCFLFMKRSGLSVRATTSVGQNLPAEWEEKMARFRTFVNQEKKGVKLKDLGNMDEVPVSFDMPGRFTVDERGKHDIAITTTGAEKNNFTTVLCVTADGGKCKPTVIFKRKTMPKEKFPDEIVVKVNEKGWMNEYLMGDWSEEVWNQRRNASGPESSLLTLDAAPCHITDIAKEGLKATTKIAVIPTGMTKLLQPLDISVNKSFKSHLRNQWERWMVNNNKHTYTRGGKMRHASLVDVCEWILEAWKAVTPECIRNGFRKMMGEEVEESDDEESDVEMEELGLEVLPDELVAALGNFHIYSDEEFDGFDDE</sequence>
<protein>
    <submittedName>
        <fullName evidence="4">DDE-1 domain-containing protein</fullName>
    </submittedName>
</protein>
<dbReference type="PANTHER" id="PTHR19303">
    <property type="entry name" value="TRANSPOSON"/>
    <property type="match status" value="1"/>
</dbReference>
<dbReference type="PANTHER" id="PTHR19303:SF74">
    <property type="entry name" value="POGO TRANSPOSABLE ELEMENT WITH KRAB DOMAIN"/>
    <property type="match status" value="1"/>
</dbReference>
<feature type="domain" description="DDE-1" evidence="1">
    <location>
        <begin position="263"/>
        <end position="434"/>
    </location>
</feature>
<dbReference type="InterPro" id="IPR050863">
    <property type="entry name" value="CenT-Element_Derived"/>
</dbReference>
<evidence type="ECO:0000259" key="1">
    <source>
        <dbReference type="Pfam" id="PF03184"/>
    </source>
</evidence>
<dbReference type="GO" id="GO:0005634">
    <property type="term" value="C:nucleus"/>
    <property type="evidence" value="ECO:0007669"/>
    <property type="project" value="TreeGrafter"/>
</dbReference>
<evidence type="ECO:0000313" key="4">
    <source>
        <dbReference type="WBParaSite" id="ACRNAN_scaffold2091.g32512.t1"/>
    </source>
</evidence>
<dbReference type="Proteomes" id="UP000887540">
    <property type="component" value="Unplaced"/>
</dbReference>
<keyword evidence="3" id="KW-1185">Reference proteome</keyword>
<dbReference type="Pfam" id="PF09607">
    <property type="entry name" value="BrkDBD"/>
    <property type="match status" value="1"/>
</dbReference>
<dbReference type="InterPro" id="IPR018586">
    <property type="entry name" value="Brinker_DNA-bd"/>
</dbReference>
<feature type="domain" description="Brinker DNA-binding" evidence="2">
    <location>
        <begin position="70"/>
        <end position="123"/>
    </location>
</feature>
<dbReference type="Pfam" id="PF03184">
    <property type="entry name" value="DDE_1"/>
    <property type="match status" value="1"/>
</dbReference>
<evidence type="ECO:0000259" key="2">
    <source>
        <dbReference type="Pfam" id="PF09607"/>
    </source>
</evidence>
<dbReference type="InterPro" id="IPR004875">
    <property type="entry name" value="DDE_SF_endonuclease_dom"/>
</dbReference>
<organism evidence="3 4">
    <name type="scientific">Acrobeloides nanus</name>
    <dbReference type="NCBI Taxonomy" id="290746"/>
    <lineage>
        <taxon>Eukaryota</taxon>
        <taxon>Metazoa</taxon>
        <taxon>Ecdysozoa</taxon>
        <taxon>Nematoda</taxon>
        <taxon>Chromadorea</taxon>
        <taxon>Rhabditida</taxon>
        <taxon>Tylenchina</taxon>
        <taxon>Cephalobomorpha</taxon>
        <taxon>Cephaloboidea</taxon>
        <taxon>Cephalobidae</taxon>
        <taxon>Acrobeloides</taxon>
    </lineage>
</organism>
<accession>A0A914D9N8</accession>
<dbReference type="GO" id="GO:0003677">
    <property type="term" value="F:DNA binding"/>
    <property type="evidence" value="ECO:0007669"/>
    <property type="project" value="TreeGrafter"/>
</dbReference>
<proteinExistence type="predicted"/>
<dbReference type="InterPro" id="IPR036397">
    <property type="entry name" value="RNaseH_sf"/>
</dbReference>
<name>A0A914D9N8_9BILA</name>
<dbReference type="Gene3D" id="3.30.420.10">
    <property type="entry name" value="Ribonuclease H-like superfamily/Ribonuclease H"/>
    <property type="match status" value="1"/>
</dbReference>
<evidence type="ECO:0000313" key="3">
    <source>
        <dbReference type="Proteomes" id="UP000887540"/>
    </source>
</evidence>
<dbReference type="WBParaSite" id="ACRNAN_scaffold2091.g32512.t1">
    <property type="protein sequence ID" value="ACRNAN_scaffold2091.g32512.t1"/>
    <property type="gene ID" value="ACRNAN_scaffold2091.g32512"/>
</dbReference>
<dbReference type="AlphaFoldDB" id="A0A914D9N8"/>
<dbReference type="Gene3D" id="1.10.10.60">
    <property type="entry name" value="Homeodomain-like"/>
    <property type="match status" value="1"/>
</dbReference>
<reference evidence="4" key="1">
    <citation type="submission" date="2022-11" db="UniProtKB">
        <authorList>
            <consortium name="WormBaseParasite"/>
        </authorList>
    </citation>
    <scope>IDENTIFICATION</scope>
</reference>